<proteinExistence type="inferred from homology"/>
<feature type="domain" description="DUF5110" evidence="3">
    <location>
        <begin position="371"/>
        <end position="412"/>
    </location>
</feature>
<dbReference type="PANTHER" id="PTHR43863">
    <property type="entry name" value="HYDROLASE, PUTATIVE (AFU_ORTHOLOGUE AFUA_1G03140)-RELATED"/>
    <property type="match status" value="1"/>
</dbReference>
<dbReference type="AlphaFoldDB" id="T1ARB4"/>
<evidence type="ECO:0000313" key="5">
    <source>
        <dbReference type="EMBL" id="EQD63101.1"/>
    </source>
</evidence>
<dbReference type="Gene3D" id="3.20.20.80">
    <property type="entry name" value="Glycosidases"/>
    <property type="match status" value="1"/>
</dbReference>
<dbReference type="InterPro" id="IPR033403">
    <property type="entry name" value="DUF5110"/>
</dbReference>
<dbReference type="Pfam" id="PF21365">
    <property type="entry name" value="Glyco_hydro_31_3rd"/>
    <property type="match status" value="1"/>
</dbReference>
<dbReference type="Pfam" id="PF01055">
    <property type="entry name" value="Glyco_hydro_31_2nd"/>
    <property type="match status" value="1"/>
</dbReference>
<dbReference type="InterPro" id="IPR051816">
    <property type="entry name" value="Glycosyl_Hydrolase_31"/>
</dbReference>
<dbReference type="Gene3D" id="2.60.40.1180">
    <property type="entry name" value="Golgi alpha-mannosidase II"/>
    <property type="match status" value="2"/>
</dbReference>
<sequence length="434" mass="49733">PRFAPGSRYYGKLLKNGWFYHLADGRPTQTNEYPGNQTGSNIDMTDPAAARWFWRMIDQHLIRRGFSAIWADETEPDIPPNGSYFHIGPGTEYFNVYPLFETSAIYQGMRRDTRRRAMILARAAFTGAQRNGTIFWSSDISPTWNTLQRQIPTGLDVAASGIPYWTDDVGGFWSLPAVDHPVRKPLISPAGARANVGGDVDYPELYVRWFEYGVFLPILRTHGMRRFNTVWSYGKQATPILEKYLRMRYALFPYIYSCAYRTYKTGAPYMRALFMDFPNDPKVDTLTNEYMFGPDLLVAPVTHQGRTSRKVYLPAGTDWYNYWTNREYHGGQTIVAKAPINIIPLFVRAGSILPLGKPVLDLQQHQGLKQIRVYPGANATFDLYEDNGRTYDYAKDGRITVLHWDNRTRRFTHTGARAWSVPDSKLVEVIHAAH</sequence>
<feature type="non-terminal residue" evidence="5">
    <location>
        <position position="1"/>
    </location>
</feature>
<dbReference type="GO" id="GO:0004553">
    <property type="term" value="F:hydrolase activity, hydrolyzing O-glycosyl compounds"/>
    <property type="evidence" value="ECO:0007669"/>
    <property type="project" value="InterPro"/>
</dbReference>
<evidence type="ECO:0000259" key="4">
    <source>
        <dbReference type="Pfam" id="PF21365"/>
    </source>
</evidence>
<evidence type="ECO:0000259" key="3">
    <source>
        <dbReference type="Pfam" id="PF17137"/>
    </source>
</evidence>
<dbReference type="InterPro" id="IPR000322">
    <property type="entry name" value="Glyco_hydro_31_TIM"/>
</dbReference>
<comment type="similarity">
    <text evidence="1">Belongs to the glycosyl hydrolase 31 family.</text>
</comment>
<feature type="domain" description="Glycosyl hydrolase family 31 C-terminal" evidence="4">
    <location>
        <begin position="266"/>
        <end position="353"/>
    </location>
</feature>
<comment type="caution">
    <text evidence="5">The sequence shown here is derived from an EMBL/GenBank/DDBJ whole genome shotgun (WGS) entry which is preliminary data.</text>
</comment>
<dbReference type="GO" id="GO:0005975">
    <property type="term" value="P:carbohydrate metabolic process"/>
    <property type="evidence" value="ECO:0007669"/>
    <property type="project" value="InterPro"/>
</dbReference>
<dbReference type="InterPro" id="IPR017853">
    <property type="entry name" value="GH"/>
</dbReference>
<organism evidence="5">
    <name type="scientific">mine drainage metagenome</name>
    <dbReference type="NCBI Taxonomy" id="410659"/>
    <lineage>
        <taxon>unclassified sequences</taxon>
        <taxon>metagenomes</taxon>
        <taxon>ecological metagenomes</taxon>
    </lineage>
</organism>
<protein>
    <submittedName>
        <fullName evidence="5">Glycosyl hydrolase, family 31</fullName>
    </submittedName>
</protein>
<dbReference type="SUPFAM" id="SSF51445">
    <property type="entry name" value="(Trans)glycosidases"/>
    <property type="match status" value="1"/>
</dbReference>
<dbReference type="Pfam" id="PF17137">
    <property type="entry name" value="DUF5110"/>
    <property type="match status" value="1"/>
</dbReference>
<dbReference type="InterPro" id="IPR048395">
    <property type="entry name" value="Glyco_hydro_31_C"/>
</dbReference>
<reference evidence="5" key="1">
    <citation type="submission" date="2013-08" db="EMBL/GenBank/DDBJ databases">
        <authorList>
            <person name="Mendez C."/>
            <person name="Richter M."/>
            <person name="Ferrer M."/>
            <person name="Sanchez J."/>
        </authorList>
    </citation>
    <scope>NUCLEOTIDE SEQUENCE</scope>
</reference>
<keyword evidence="5" id="KW-0378">Hydrolase</keyword>
<feature type="domain" description="Glycoside hydrolase family 31 TIM barrel" evidence="2">
    <location>
        <begin position="6"/>
        <end position="257"/>
    </location>
</feature>
<evidence type="ECO:0000256" key="1">
    <source>
        <dbReference type="ARBA" id="ARBA00007806"/>
    </source>
</evidence>
<dbReference type="InterPro" id="IPR013780">
    <property type="entry name" value="Glyco_hydro_b"/>
</dbReference>
<dbReference type="SUPFAM" id="SSF51011">
    <property type="entry name" value="Glycosyl hydrolase domain"/>
    <property type="match status" value="1"/>
</dbReference>
<accession>T1ARB4</accession>
<name>T1ARB4_9ZZZZ</name>
<dbReference type="PANTHER" id="PTHR43863:SF2">
    <property type="entry name" value="MALTASE-GLUCOAMYLASE"/>
    <property type="match status" value="1"/>
</dbReference>
<gene>
    <name evidence="5" type="ORF">B1A_09297</name>
</gene>
<reference evidence="5" key="2">
    <citation type="journal article" date="2014" name="ISME J.">
        <title>Microbial stratification in low pH oxic and suboxic macroscopic growths along an acid mine drainage.</title>
        <authorList>
            <person name="Mendez-Garcia C."/>
            <person name="Mesa V."/>
            <person name="Sprenger R.R."/>
            <person name="Richter M."/>
            <person name="Diez M.S."/>
            <person name="Solano J."/>
            <person name="Bargiela R."/>
            <person name="Golyshina O.V."/>
            <person name="Manteca A."/>
            <person name="Ramos J.L."/>
            <person name="Gallego J.R."/>
            <person name="Llorente I."/>
            <person name="Martins Dos Santos V.A."/>
            <person name="Jensen O.N."/>
            <person name="Pelaez A.I."/>
            <person name="Sanchez J."/>
            <person name="Ferrer M."/>
        </authorList>
    </citation>
    <scope>NUCLEOTIDE SEQUENCE</scope>
</reference>
<dbReference type="EMBL" id="AUZX01006616">
    <property type="protein sequence ID" value="EQD63101.1"/>
    <property type="molecule type" value="Genomic_DNA"/>
</dbReference>
<evidence type="ECO:0000259" key="2">
    <source>
        <dbReference type="Pfam" id="PF01055"/>
    </source>
</evidence>